<evidence type="ECO:0000256" key="8">
    <source>
        <dbReference type="ARBA" id="ARBA00023077"/>
    </source>
</evidence>
<evidence type="ECO:0000256" key="12">
    <source>
        <dbReference type="RuleBase" id="RU003357"/>
    </source>
</evidence>
<evidence type="ECO:0000256" key="11">
    <source>
        <dbReference type="PROSITE-ProRule" id="PRU01360"/>
    </source>
</evidence>
<dbReference type="GO" id="GO:0006826">
    <property type="term" value="P:iron ion transport"/>
    <property type="evidence" value="ECO:0007669"/>
    <property type="project" value="UniProtKB-KW"/>
</dbReference>
<feature type="domain" description="TonB-dependent receptor-like beta-barrel" evidence="14">
    <location>
        <begin position="254"/>
        <end position="665"/>
    </location>
</feature>
<dbReference type="AlphaFoldDB" id="A0A2W5NZP0"/>
<keyword evidence="3 11" id="KW-1134">Transmembrane beta strand</keyword>
<keyword evidence="10 11" id="KW-0998">Cell outer membrane</keyword>
<feature type="domain" description="TonB-dependent receptor plug" evidence="15">
    <location>
        <begin position="48"/>
        <end position="158"/>
    </location>
</feature>
<evidence type="ECO:0000256" key="7">
    <source>
        <dbReference type="ARBA" id="ARBA00023065"/>
    </source>
</evidence>
<dbReference type="Gene3D" id="2.40.170.20">
    <property type="entry name" value="TonB-dependent receptor, beta-barrel domain"/>
    <property type="match status" value="1"/>
</dbReference>
<gene>
    <name evidence="16" type="ORF">DI555_00100</name>
</gene>
<evidence type="ECO:0000256" key="5">
    <source>
        <dbReference type="ARBA" id="ARBA00022692"/>
    </source>
</evidence>
<dbReference type="PROSITE" id="PS52016">
    <property type="entry name" value="TONB_DEPENDENT_REC_3"/>
    <property type="match status" value="1"/>
</dbReference>
<comment type="subcellular location">
    <subcellularLocation>
        <location evidence="1 11">Cell outer membrane</location>
        <topology evidence="1 11">Multi-pass membrane protein</topology>
    </subcellularLocation>
</comment>
<evidence type="ECO:0000256" key="2">
    <source>
        <dbReference type="ARBA" id="ARBA00022448"/>
    </source>
</evidence>
<evidence type="ECO:0000313" key="17">
    <source>
        <dbReference type="Proteomes" id="UP000249082"/>
    </source>
</evidence>
<keyword evidence="9 11" id="KW-0472">Membrane</keyword>
<dbReference type="PANTHER" id="PTHR32552:SF81">
    <property type="entry name" value="TONB-DEPENDENT OUTER MEMBRANE RECEPTOR"/>
    <property type="match status" value="1"/>
</dbReference>
<keyword evidence="5 11" id="KW-0812">Transmembrane</keyword>
<keyword evidence="13" id="KW-0732">Signal</keyword>
<proteinExistence type="inferred from homology"/>
<accession>A0A2W5NZP0</accession>
<evidence type="ECO:0000256" key="10">
    <source>
        <dbReference type="ARBA" id="ARBA00023237"/>
    </source>
</evidence>
<evidence type="ECO:0000256" key="1">
    <source>
        <dbReference type="ARBA" id="ARBA00004571"/>
    </source>
</evidence>
<feature type="chain" id="PRO_5016007312" evidence="13">
    <location>
        <begin position="24"/>
        <end position="741"/>
    </location>
</feature>
<evidence type="ECO:0000256" key="6">
    <source>
        <dbReference type="ARBA" id="ARBA00023004"/>
    </source>
</evidence>
<evidence type="ECO:0000259" key="14">
    <source>
        <dbReference type="Pfam" id="PF00593"/>
    </source>
</evidence>
<keyword evidence="6" id="KW-0408">Iron</keyword>
<keyword evidence="7" id="KW-0406">Ion transport</keyword>
<keyword evidence="2 11" id="KW-0813">Transport</keyword>
<sequence>MKMKTYWLASVPALLAGAAPALAQEAPADTLDASADIVVTAQRRPENIRDVPIAVSVLSGDKIAAISEGGADILSLAGRTPSLYVESSNGRYAPRLYIRGLGNVDFDFNASQPVSVVLDDVVLENVYLKGFPLFDLDSVEVLKGPQGTLFGRNTPAGVVKMDTRRPGDHAEGQAQFTVGELGTIRAEVGATIPVSNTLSLRVAGLANHREDWVNNAYDASFTKRGKDLGGFDDIAGRIHALWKPDDRLSVLLTLQARSYRGTGTLNRANVLTTGSNKLNDRYDRDTVYYDGGRNNPQAQDTTSEALHIDYDLGGATLTAIVSAYQGSSSGRGDIDGGVLGTTAGSGTIPFNSETGTLSSDLDQQTYEVRLASNGDTRFGWQVGAFYWREKFELISASWNGTGGIAPTVISELRQKSDSWSVFGQVHYDVTDSLRLTGGARWTRDQRDLDAARTLGAPFADSRHVGDKQPSWDVSALYKVSPQVSLFGRIAHGYRGPSIQGRIATSNILTTADSETITSYEAGIKAATPDNRFRVDLTGYIYDIKDPQFTAIGGQGNFNQLINARRGKGRGVEFEATANPVRGLQFNGGVSYNFTKIDDPDLLVAFCGAACTVRDPIVNVGTTRRAAINGNPFPQAPRWLFNFNASYTYELASGSKLYAQTDWVAQKDFNLFLYDATEFHVGTNFEGGVRAGWRSPSDAVDVFVFGRNITNESNVIGAIDFNNLTAFVNDPRVIGAGVGFRF</sequence>
<evidence type="ECO:0000256" key="3">
    <source>
        <dbReference type="ARBA" id="ARBA00022452"/>
    </source>
</evidence>
<dbReference type="SUPFAM" id="SSF56935">
    <property type="entry name" value="Porins"/>
    <property type="match status" value="1"/>
</dbReference>
<evidence type="ECO:0000256" key="13">
    <source>
        <dbReference type="SAM" id="SignalP"/>
    </source>
</evidence>
<reference evidence="16 17" key="1">
    <citation type="submission" date="2017-08" db="EMBL/GenBank/DDBJ databases">
        <title>Infants hospitalized years apart are colonized by the same room-sourced microbial strains.</title>
        <authorList>
            <person name="Brooks B."/>
            <person name="Olm M.R."/>
            <person name="Firek B.A."/>
            <person name="Baker R."/>
            <person name="Thomas B.C."/>
            <person name="Morowitz M.J."/>
            <person name="Banfield J.F."/>
        </authorList>
    </citation>
    <scope>NUCLEOTIDE SEQUENCE [LARGE SCALE GENOMIC DNA]</scope>
    <source>
        <strain evidence="16">S2_005_002_R2_33</strain>
    </source>
</reference>
<dbReference type="Pfam" id="PF00593">
    <property type="entry name" value="TonB_dep_Rec_b-barrel"/>
    <property type="match status" value="1"/>
</dbReference>
<dbReference type="InterPro" id="IPR036942">
    <property type="entry name" value="Beta-barrel_TonB_sf"/>
</dbReference>
<protein>
    <submittedName>
        <fullName evidence="16">TonB-dependent receptor</fullName>
    </submittedName>
</protein>
<dbReference type="Pfam" id="PF07715">
    <property type="entry name" value="Plug"/>
    <property type="match status" value="1"/>
</dbReference>
<evidence type="ECO:0000313" key="16">
    <source>
        <dbReference type="EMBL" id="PZQ57389.1"/>
    </source>
</evidence>
<dbReference type="EMBL" id="QFPX01000001">
    <property type="protein sequence ID" value="PZQ57389.1"/>
    <property type="molecule type" value="Genomic_DNA"/>
</dbReference>
<keyword evidence="4" id="KW-0410">Iron transport</keyword>
<feature type="signal peptide" evidence="13">
    <location>
        <begin position="1"/>
        <end position="23"/>
    </location>
</feature>
<evidence type="ECO:0000259" key="15">
    <source>
        <dbReference type="Pfam" id="PF07715"/>
    </source>
</evidence>
<dbReference type="InterPro" id="IPR000531">
    <property type="entry name" value="Beta-barrel_TonB"/>
</dbReference>
<comment type="similarity">
    <text evidence="11 12">Belongs to the TonB-dependent receptor family.</text>
</comment>
<dbReference type="Proteomes" id="UP000249082">
    <property type="component" value="Unassembled WGS sequence"/>
</dbReference>
<evidence type="ECO:0000256" key="9">
    <source>
        <dbReference type="ARBA" id="ARBA00023136"/>
    </source>
</evidence>
<dbReference type="PANTHER" id="PTHR32552">
    <property type="entry name" value="FERRICHROME IRON RECEPTOR-RELATED"/>
    <property type="match status" value="1"/>
</dbReference>
<name>A0A2W5NZP0_9SPHN</name>
<dbReference type="GO" id="GO:0009279">
    <property type="term" value="C:cell outer membrane"/>
    <property type="evidence" value="ECO:0007669"/>
    <property type="project" value="UniProtKB-SubCell"/>
</dbReference>
<organism evidence="16 17">
    <name type="scientific">Novosphingobium pentaromativorans</name>
    <dbReference type="NCBI Taxonomy" id="205844"/>
    <lineage>
        <taxon>Bacteria</taxon>
        <taxon>Pseudomonadati</taxon>
        <taxon>Pseudomonadota</taxon>
        <taxon>Alphaproteobacteria</taxon>
        <taxon>Sphingomonadales</taxon>
        <taxon>Sphingomonadaceae</taxon>
        <taxon>Novosphingobium</taxon>
    </lineage>
</organism>
<keyword evidence="8 12" id="KW-0798">TonB box</keyword>
<dbReference type="InterPro" id="IPR012910">
    <property type="entry name" value="Plug_dom"/>
</dbReference>
<dbReference type="InterPro" id="IPR039426">
    <property type="entry name" value="TonB-dep_rcpt-like"/>
</dbReference>
<comment type="caution">
    <text evidence="16">The sequence shown here is derived from an EMBL/GenBank/DDBJ whole genome shotgun (WGS) entry which is preliminary data.</text>
</comment>
<evidence type="ECO:0000256" key="4">
    <source>
        <dbReference type="ARBA" id="ARBA00022496"/>
    </source>
</evidence>
<keyword evidence="16" id="KW-0675">Receptor</keyword>